<feature type="binding site" evidence="15">
    <location>
        <position position="418"/>
    </location>
    <ligand>
        <name>Zn(2+)</name>
        <dbReference type="ChEBI" id="CHEBI:29105"/>
        <note>catalytic</note>
    </ligand>
</feature>
<evidence type="ECO:0000256" key="7">
    <source>
        <dbReference type="ARBA" id="ARBA00022741"/>
    </source>
</evidence>
<feature type="binding site" evidence="15">
    <location>
        <begin position="196"/>
        <end position="203"/>
    </location>
    <ligand>
        <name>ATP</name>
        <dbReference type="ChEBI" id="CHEBI:30616"/>
    </ligand>
</feature>
<dbReference type="SUPFAM" id="SSF52540">
    <property type="entry name" value="P-loop containing nucleoside triphosphate hydrolases"/>
    <property type="match status" value="1"/>
</dbReference>
<dbReference type="GO" id="GO:0005886">
    <property type="term" value="C:plasma membrane"/>
    <property type="evidence" value="ECO:0007669"/>
    <property type="project" value="UniProtKB-SubCell"/>
</dbReference>
<evidence type="ECO:0000256" key="13">
    <source>
        <dbReference type="ARBA" id="ARBA00023136"/>
    </source>
</evidence>
<dbReference type="GO" id="GO:0008270">
    <property type="term" value="F:zinc ion binding"/>
    <property type="evidence" value="ECO:0007669"/>
    <property type="project" value="UniProtKB-UniRule"/>
</dbReference>
<dbReference type="Pfam" id="PF01434">
    <property type="entry name" value="Peptidase_M41"/>
    <property type="match status" value="1"/>
</dbReference>
<keyword evidence="19" id="KW-0131">Cell cycle</keyword>
<proteinExistence type="inferred from homology"/>
<dbReference type="EMBL" id="QLIX01000021">
    <property type="protein sequence ID" value="RAI57067.1"/>
    <property type="molecule type" value="Genomic_DNA"/>
</dbReference>
<keyword evidence="13 15" id="KW-0472">Membrane</keyword>
<feature type="transmembrane region" description="Helical" evidence="15">
    <location>
        <begin position="105"/>
        <end position="123"/>
    </location>
</feature>
<evidence type="ECO:0000256" key="14">
    <source>
        <dbReference type="ARBA" id="ARBA00061570"/>
    </source>
</evidence>
<dbReference type="InterPro" id="IPR005936">
    <property type="entry name" value="FtsH"/>
</dbReference>
<dbReference type="GO" id="GO:0030163">
    <property type="term" value="P:protein catabolic process"/>
    <property type="evidence" value="ECO:0007669"/>
    <property type="project" value="UniProtKB-UniRule"/>
</dbReference>
<dbReference type="HAMAP" id="MF_01458">
    <property type="entry name" value="FtsH"/>
    <property type="match status" value="1"/>
</dbReference>
<evidence type="ECO:0000313" key="19">
    <source>
        <dbReference type="EMBL" id="RAI57067.1"/>
    </source>
</evidence>
<evidence type="ECO:0000256" key="5">
    <source>
        <dbReference type="ARBA" id="ARBA00022692"/>
    </source>
</evidence>
<keyword evidence="9 15" id="KW-0862">Zinc</keyword>
<evidence type="ECO:0000256" key="2">
    <source>
        <dbReference type="ARBA" id="ARBA00010044"/>
    </source>
</evidence>
<evidence type="ECO:0000256" key="8">
    <source>
        <dbReference type="ARBA" id="ARBA00022801"/>
    </source>
</evidence>
<feature type="domain" description="AAA+ ATPase" evidence="18">
    <location>
        <begin position="188"/>
        <end position="328"/>
    </location>
</feature>
<keyword evidence="8 15" id="KW-0378">Hydrolase</keyword>
<feature type="region of interest" description="Disordered" evidence="17">
    <location>
        <begin position="600"/>
        <end position="621"/>
    </location>
</feature>
<keyword evidence="11 15" id="KW-1133">Transmembrane helix</keyword>
<dbReference type="CDD" id="cd19501">
    <property type="entry name" value="RecA-like_FtsH"/>
    <property type="match status" value="1"/>
</dbReference>
<feature type="binding site" evidence="15">
    <location>
        <position position="495"/>
    </location>
    <ligand>
        <name>Zn(2+)</name>
        <dbReference type="ChEBI" id="CHEBI:29105"/>
        <note>catalytic</note>
    </ligand>
</feature>
<dbReference type="InterPro" id="IPR003960">
    <property type="entry name" value="ATPase_AAA_CS"/>
</dbReference>
<keyword evidence="4 15" id="KW-0645">Protease</keyword>
<dbReference type="InterPro" id="IPR000642">
    <property type="entry name" value="Peptidase_M41"/>
</dbReference>
<name>A0A327M3G4_9PROT</name>
<dbReference type="Gene3D" id="1.20.58.760">
    <property type="entry name" value="Peptidase M41"/>
    <property type="match status" value="1"/>
</dbReference>
<sequence>MNKQQQINIWYWIGAFLLLLLFQGWWQGASVTERIPYSRFLELLQQDRIAEVQVRPESIVGRYREPIDGRTHFLTTIVPEDLTRRLEQSSARYDGTITNTFLTNLLSWVVPAVVFFGLWMFVFRRIAEKQGFGGLMSVGRSKAKVYVEKDTGVTFDDVAGIDEAKAELREIVDFLKQPEKYGRLGARIPKGILLVGPPGTGKTLVARAVAGEAGVPFFSISGSEFVEMFVGVGAARVRDLFEQARKAAPCIIFIDELDALGRRRGAGAFGGGHDEKEQTLNQLLTELDGFDPREGIVLLAATNRPEILDPALLRAGRFDRQVVVDRPDKSGRAAILRVHLKKVKHAGLDIEQIAALTPGFSGAELANLVNEAAIQATRRGAEAVTMADISAAVERIVAGLERKGRVLNQKEREAIAIHEMGHALAAASLPGADPVHKVSIIPRSIGALGYTMTRPTEDRFLITRRDLENRMVVLLAGRAAEDLVLGEISTGAADDLARVTDIARQIVTRFGMHPSLGQAVLEAERQSFLGDGVPGLTPRDYSEATAREVDVAVRGLIDEAYARARALLAERRADLDAGTRQLLARETITPDDFPALRQAAAAGQQGITRSTATVDHAEEQR</sequence>
<comment type="similarity">
    <text evidence="16">Belongs to the AAA ATPase family.</text>
</comment>
<dbReference type="Gene3D" id="3.40.50.300">
    <property type="entry name" value="P-loop containing nucleotide triphosphate hydrolases"/>
    <property type="match status" value="1"/>
</dbReference>
<dbReference type="InterPro" id="IPR003959">
    <property type="entry name" value="ATPase_AAA_core"/>
</dbReference>
<dbReference type="OrthoDB" id="9809379at2"/>
<dbReference type="Proteomes" id="UP000249065">
    <property type="component" value="Unassembled WGS sequence"/>
</dbReference>
<evidence type="ECO:0000256" key="6">
    <source>
        <dbReference type="ARBA" id="ARBA00022723"/>
    </source>
</evidence>
<keyword evidence="5 15" id="KW-0812">Transmembrane</keyword>
<comment type="subunit">
    <text evidence="15">Homohexamer.</text>
</comment>
<dbReference type="InterPro" id="IPR037219">
    <property type="entry name" value="Peptidase_M41-like"/>
</dbReference>
<dbReference type="GO" id="GO:0016887">
    <property type="term" value="F:ATP hydrolysis activity"/>
    <property type="evidence" value="ECO:0007669"/>
    <property type="project" value="UniProtKB-UniRule"/>
</dbReference>
<evidence type="ECO:0000313" key="20">
    <source>
        <dbReference type="Proteomes" id="UP000249065"/>
    </source>
</evidence>
<evidence type="ECO:0000256" key="15">
    <source>
        <dbReference type="HAMAP-Rule" id="MF_01458"/>
    </source>
</evidence>
<dbReference type="Pfam" id="PF00004">
    <property type="entry name" value="AAA"/>
    <property type="match status" value="1"/>
</dbReference>
<dbReference type="GO" id="GO:0006508">
    <property type="term" value="P:proteolysis"/>
    <property type="evidence" value="ECO:0007669"/>
    <property type="project" value="UniProtKB-KW"/>
</dbReference>
<dbReference type="Gene3D" id="1.10.8.60">
    <property type="match status" value="1"/>
</dbReference>
<keyword evidence="19" id="KW-0132">Cell division</keyword>
<reference evidence="20" key="1">
    <citation type="submission" date="2018-06" db="EMBL/GenBank/DDBJ databases">
        <authorList>
            <person name="Khan S.A."/>
        </authorList>
    </citation>
    <scope>NUCLEOTIDE SEQUENCE [LARGE SCALE GENOMIC DNA]</scope>
    <source>
        <strain evidence="20">DB-1506</strain>
    </source>
</reference>
<evidence type="ECO:0000256" key="11">
    <source>
        <dbReference type="ARBA" id="ARBA00022989"/>
    </source>
</evidence>
<feature type="active site" evidence="15">
    <location>
        <position position="419"/>
    </location>
</feature>
<dbReference type="InterPro" id="IPR041569">
    <property type="entry name" value="AAA_lid_3"/>
</dbReference>
<dbReference type="PANTHER" id="PTHR23076:SF97">
    <property type="entry name" value="ATP-DEPENDENT ZINC METALLOPROTEASE YME1L1"/>
    <property type="match status" value="1"/>
</dbReference>
<keyword evidence="10 15" id="KW-0067">ATP-binding</keyword>
<gene>
    <name evidence="15" type="primary">ftsH</name>
    <name evidence="19" type="ORF">DOO78_20605</name>
</gene>
<dbReference type="InterPro" id="IPR027417">
    <property type="entry name" value="P-loop_NTPase"/>
</dbReference>
<evidence type="ECO:0000256" key="17">
    <source>
        <dbReference type="SAM" id="MobiDB-lite"/>
    </source>
</evidence>
<organism evidence="19 20">
    <name type="scientific">Roseicella frigidaeris</name>
    <dbReference type="NCBI Taxonomy" id="2230885"/>
    <lineage>
        <taxon>Bacteria</taxon>
        <taxon>Pseudomonadati</taxon>
        <taxon>Pseudomonadota</taxon>
        <taxon>Alphaproteobacteria</taxon>
        <taxon>Acetobacterales</taxon>
        <taxon>Roseomonadaceae</taxon>
        <taxon>Roseicella</taxon>
    </lineage>
</organism>
<dbReference type="GO" id="GO:0051301">
    <property type="term" value="P:cell division"/>
    <property type="evidence" value="ECO:0007669"/>
    <property type="project" value="UniProtKB-KW"/>
</dbReference>
<dbReference type="SUPFAM" id="SSF140990">
    <property type="entry name" value="FtsH protease domain-like"/>
    <property type="match status" value="1"/>
</dbReference>
<evidence type="ECO:0000256" key="10">
    <source>
        <dbReference type="ARBA" id="ARBA00022840"/>
    </source>
</evidence>
<feature type="binding site" evidence="15">
    <location>
        <position position="422"/>
    </location>
    <ligand>
        <name>Zn(2+)</name>
        <dbReference type="ChEBI" id="CHEBI:29105"/>
        <note>catalytic</note>
    </ligand>
</feature>
<dbReference type="InterPro" id="IPR011546">
    <property type="entry name" value="Pept_M41_FtsH_extracell"/>
</dbReference>
<dbReference type="FunFam" id="1.10.8.60:FF:000001">
    <property type="entry name" value="ATP-dependent zinc metalloprotease FtsH"/>
    <property type="match status" value="1"/>
</dbReference>
<dbReference type="RefSeq" id="WP_111471766.1">
    <property type="nucleotide sequence ID" value="NZ_QLIX01000021.1"/>
</dbReference>
<comment type="caution">
    <text evidence="19">The sequence shown here is derived from an EMBL/GenBank/DDBJ whole genome shotgun (WGS) entry which is preliminary data.</text>
</comment>
<dbReference type="PANTHER" id="PTHR23076">
    <property type="entry name" value="METALLOPROTEASE M41 FTSH"/>
    <property type="match status" value="1"/>
</dbReference>
<keyword evidence="6 15" id="KW-0479">Metal-binding</keyword>
<comment type="similarity">
    <text evidence="2 15">In the C-terminal section; belongs to the peptidase M41 family.</text>
</comment>
<dbReference type="GO" id="GO:0005524">
    <property type="term" value="F:ATP binding"/>
    <property type="evidence" value="ECO:0007669"/>
    <property type="project" value="UniProtKB-UniRule"/>
</dbReference>
<comment type="function">
    <text evidence="15">Acts as a processive, ATP-dependent zinc metallopeptidase for both cytoplasmic and membrane proteins. Plays a role in the quality control of integral membrane proteins.</text>
</comment>
<evidence type="ECO:0000256" key="4">
    <source>
        <dbReference type="ARBA" id="ARBA00022670"/>
    </source>
</evidence>
<evidence type="ECO:0000256" key="3">
    <source>
        <dbReference type="ARBA" id="ARBA00022475"/>
    </source>
</evidence>
<dbReference type="Gene3D" id="3.30.720.210">
    <property type="match status" value="1"/>
</dbReference>
<dbReference type="FunFam" id="3.40.50.300:FF:000001">
    <property type="entry name" value="ATP-dependent zinc metalloprotease FtsH"/>
    <property type="match status" value="1"/>
</dbReference>
<feature type="transmembrane region" description="Helical" evidence="15">
    <location>
        <begin position="9"/>
        <end position="26"/>
    </location>
</feature>
<comment type="similarity">
    <text evidence="14 15">In the central section; belongs to the AAA ATPase family.</text>
</comment>
<dbReference type="GO" id="GO:0004222">
    <property type="term" value="F:metalloendopeptidase activity"/>
    <property type="evidence" value="ECO:0007669"/>
    <property type="project" value="InterPro"/>
</dbReference>
<dbReference type="AlphaFoldDB" id="A0A327M3G4"/>
<dbReference type="Pfam" id="PF17862">
    <property type="entry name" value="AAA_lid_3"/>
    <property type="match status" value="1"/>
</dbReference>
<evidence type="ECO:0000256" key="12">
    <source>
        <dbReference type="ARBA" id="ARBA00023049"/>
    </source>
</evidence>
<evidence type="ECO:0000259" key="18">
    <source>
        <dbReference type="SMART" id="SM00382"/>
    </source>
</evidence>
<accession>A0A327M3G4</accession>
<keyword evidence="12 15" id="KW-0482">Metalloprotease</keyword>
<evidence type="ECO:0000256" key="16">
    <source>
        <dbReference type="RuleBase" id="RU003651"/>
    </source>
</evidence>
<dbReference type="NCBIfam" id="TIGR01241">
    <property type="entry name" value="FtsH_fam"/>
    <property type="match status" value="1"/>
</dbReference>
<keyword evidence="7 15" id="KW-0547">Nucleotide-binding</keyword>
<dbReference type="GO" id="GO:0004176">
    <property type="term" value="F:ATP-dependent peptidase activity"/>
    <property type="evidence" value="ECO:0007669"/>
    <property type="project" value="InterPro"/>
</dbReference>
<protein>
    <recommendedName>
        <fullName evidence="15">ATP-dependent zinc metalloprotease FtsH</fullName>
        <ecNumber evidence="15">3.4.24.-</ecNumber>
    </recommendedName>
</protein>
<keyword evidence="3 15" id="KW-1003">Cell membrane</keyword>
<keyword evidence="20" id="KW-1185">Reference proteome</keyword>
<dbReference type="Pfam" id="PF06480">
    <property type="entry name" value="FtsH_ext"/>
    <property type="match status" value="1"/>
</dbReference>
<dbReference type="InterPro" id="IPR003593">
    <property type="entry name" value="AAA+_ATPase"/>
</dbReference>
<comment type="subcellular location">
    <subcellularLocation>
        <location evidence="15">Cell membrane</location>
        <topology evidence="15">Multi-pass membrane protein</topology>
        <orientation evidence="15">Cytoplasmic side</orientation>
    </subcellularLocation>
    <subcellularLocation>
        <location evidence="1">Membrane</location>
    </subcellularLocation>
</comment>
<evidence type="ECO:0000256" key="1">
    <source>
        <dbReference type="ARBA" id="ARBA00004370"/>
    </source>
</evidence>
<dbReference type="SMART" id="SM00382">
    <property type="entry name" value="AAA"/>
    <property type="match status" value="1"/>
</dbReference>
<dbReference type="PROSITE" id="PS00674">
    <property type="entry name" value="AAA"/>
    <property type="match status" value="1"/>
</dbReference>
<dbReference type="FunFam" id="1.20.58.760:FF:000001">
    <property type="entry name" value="ATP-dependent zinc metalloprotease FtsH"/>
    <property type="match status" value="1"/>
</dbReference>
<comment type="cofactor">
    <cofactor evidence="15">
        <name>Zn(2+)</name>
        <dbReference type="ChEBI" id="CHEBI:29105"/>
    </cofactor>
    <text evidence="15">Binds 1 zinc ion per subunit.</text>
</comment>
<evidence type="ECO:0000256" key="9">
    <source>
        <dbReference type="ARBA" id="ARBA00022833"/>
    </source>
</evidence>
<dbReference type="EC" id="3.4.24.-" evidence="15"/>